<dbReference type="Gene3D" id="3.90.550.20">
    <property type="match status" value="1"/>
</dbReference>
<dbReference type="GO" id="GO:0000030">
    <property type="term" value="F:mannosyltransferase activity"/>
    <property type="evidence" value="ECO:0007669"/>
    <property type="project" value="TreeGrafter"/>
</dbReference>
<gene>
    <name evidence="2" type="ORF">EE52_0216290</name>
</gene>
<accession>A0A0I9S7X7</accession>
<keyword evidence="1 2" id="KW-0808">Transferase</keyword>
<protein>
    <submittedName>
        <fullName evidence="2">Glycosyl transferase</fullName>
    </submittedName>
</protein>
<dbReference type="RefSeq" id="WP_044301239.1">
    <property type="nucleotide sequence ID" value="NZ_CAEUHN010000001.1"/>
</dbReference>
<dbReference type="SUPFAM" id="SSF53448">
    <property type="entry name" value="Nucleotide-diphospho-sugar transferases"/>
    <property type="match status" value="1"/>
</dbReference>
<dbReference type="PANTHER" id="PTHR32385">
    <property type="entry name" value="MANNOSYL PHOSPHORYLINOSITOL CERAMIDE SYNTHASE"/>
    <property type="match status" value="1"/>
</dbReference>
<name>A0A0I9S7X7_BACFG</name>
<organism evidence="2">
    <name type="scientific">Bacteroides fragilis</name>
    <dbReference type="NCBI Taxonomy" id="817"/>
    <lineage>
        <taxon>Bacteria</taxon>
        <taxon>Pseudomonadati</taxon>
        <taxon>Bacteroidota</taxon>
        <taxon>Bacteroidia</taxon>
        <taxon>Bacteroidales</taxon>
        <taxon>Bacteroidaceae</taxon>
        <taxon>Bacteroides</taxon>
    </lineage>
</organism>
<comment type="caution">
    <text evidence="2">The sequence shown here is derived from an EMBL/GenBank/DDBJ whole genome shotgun (WGS) entry which is preliminary data.</text>
</comment>
<dbReference type="Pfam" id="PF04488">
    <property type="entry name" value="Gly_transf_sug"/>
    <property type="match status" value="1"/>
</dbReference>
<dbReference type="PATRIC" id="fig|817.53.peg.3360"/>
<reference evidence="2" key="2">
    <citation type="submission" date="2014-07" db="EMBL/GenBank/DDBJ databases">
        <title>Genetics and epidemiology of antimicrobial resistance in B. fragilis group.</title>
        <authorList>
            <person name="Sydenham T.V."/>
            <person name="Hasman H."/>
            <person name="Kemp M."/>
            <person name="Justesen U.S."/>
        </authorList>
    </citation>
    <scope>NUCLEOTIDE SEQUENCE [LARGE SCALE GENOMIC DNA]</scope>
    <source>
        <strain evidence="2">DCMOUH0018B</strain>
    </source>
</reference>
<proteinExistence type="predicted"/>
<dbReference type="EMBL" id="JMZZ02000205">
    <property type="protein sequence ID" value="KFX73746.1"/>
    <property type="molecule type" value="Genomic_DNA"/>
</dbReference>
<dbReference type="GO" id="GO:0016020">
    <property type="term" value="C:membrane"/>
    <property type="evidence" value="ECO:0007669"/>
    <property type="project" value="GOC"/>
</dbReference>
<dbReference type="GO" id="GO:0051999">
    <property type="term" value="P:mannosyl-inositol phosphorylceramide biosynthetic process"/>
    <property type="evidence" value="ECO:0007669"/>
    <property type="project" value="TreeGrafter"/>
</dbReference>
<sequence length="238" mass="27972">MIPKKIHYCWFGKGKMPELALKCIESWRVNLPDYELKEWNENSFDINSNFYVKEAYESRKFAFVTDYVRLYALYTEGGIYMDTDVEVLKNLDPFLDLPAFSGFEDNVHIPTGIMAAEKGSVWAGWQLKYYDDRHFLLPDGTLDLTTNVEIIGRLMEEKGFILRNGLYNFQNIITIFPRDYFCPKSHTTGKIELTQNTYTIHHFAGSWKSTSDRLKRRIVHLIGVKMAHRLKLFINLFR</sequence>
<dbReference type="PANTHER" id="PTHR32385:SF15">
    <property type="entry name" value="INOSITOL PHOSPHOCERAMIDE MANNOSYLTRANSFERASE 1"/>
    <property type="match status" value="1"/>
</dbReference>
<dbReference type="InterPro" id="IPR051706">
    <property type="entry name" value="Glycosyltransferase_domain"/>
</dbReference>
<dbReference type="InterPro" id="IPR029044">
    <property type="entry name" value="Nucleotide-diphossugar_trans"/>
</dbReference>
<reference evidence="2" key="1">
    <citation type="book" date="2014" name="THE 24TH EUROPEAN CONGRESS OF CLINICAL MICROBIOLOGY AND INFECTIOUS DISEASES" publisher="ECCMID 2014" city="Barcelona, Spain">
        <title>Identification of resistance genes in three multidrug-resistant Bacteroides fragilis isolates by whole genome sequencing.</title>
        <editorList>
            <person name="Unknown"/>
            <person name="A."/>
        </editorList>
        <authorList>
            <person name="Sydenham T.V."/>
            <person name="Hasman H."/>
            <person name="Wang M."/>
            <person name="Soki J."/>
            <person name="Nagy E."/>
            <person name="Justesen U.S."/>
        </authorList>
    </citation>
    <scope>NUCLEOTIDE SEQUENCE</scope>
    <source>
        <strain evidence="2">DCMOUH0018B</strain>
    </source>
</reference>
<evidence type="ECO:0000256" key="1">
    <source>
        <dbReference type="ARBA" id="ARBA00022679"/>
    </source>
</evidence>
<evidence type="ECO:0000313" key="2">
    <source>
        <dbReference type="EMBL" id="KFX73746.1"/>
    </source>
</evidence>
<dbReference type="AlphaFoldDB" id="A0A0I9S7X7"/>
<dbReference type="InterPro" id="IPR007577">
    <property type="entry name" value="GlycoTrfase_DXD_sugar-bd_CS"/>
</dbReference>